<dbReference type="AlphaFoldDB" id="A0AAD1U545"/>
<keyword evidence="3" id="KW-0862">Zinc</keyword>
<dbReference type="SUPFAM" id="SSF57667">
    <property type="entry name" value="beta-beta-alpha zinc fingers"/>
    <property type="match status" value="1"/>
</dbReference>
<evidence type="ECO:0000256" key="2">
    <source>
        <dbReference type="ARBA" id="ARBA00022771"/>
    </source>
</evidence>
<keyword evidence="7" id="KW-1185">Reference proteome</keyword>
<feature type="domain" description="C2H2-type" evidence="5">
    <location>
        <begin position="215"/>
        <end position="245"/>
    </location>
</feature>
<dbReference type="Gene3D" id="3.30.160.60">
    <property type="entry name" value="Classic Zinc Finger"/>
    <property type="match status" value="1"/>
</dbReference>
<dbReference type="PROSITE" id="PS50157">
    <property type="entry name" value="ZINC_FINGER_C2H2_2"/>
    <property type="match status" value="2"/>
</dbReference>
<dbReference type="Pfam" id="PF00096">
    <property type="entry name" value="zf-C2H2"/>
    <property type="match status" value="1"/>
</dbReference>
<dbReference type="GO" id="GO:0008270">
    <property type="term" value="F:zinc ion binding"/>
    <property type="evidence" value="ECO:0007669"/>
    <property type="project" value="UniProtKB-KW"/>
</dbReference>
<dbReference type="PANTHER" id="PTHR23235:SF120">
    <property type="entry name" value="KRUPPEL-LIKE FACTOR 15"/>
    <property type="match status" value="1"/>
</dbReference>
<proteinExistence type="predicted"/>
<sequence>MIFKYTNKQLEGQSALTKILVVPSKPEPISQSLNSLVQTLRADKQGFQPWGAKRELQQDIKTEKSGGDVGKYKDTMISLHTQDKFLQRKTNEAKIDRSHYFHLRNQQSNRFQPISLCVNNAHPTFPSPSTSQTSEISERRSFARSHPENSCDVKNAKKKTCVYEYCTCGLSKDDAYLVNYLLKKNNLQHMAELKNFKYELIQKETKVNKKRYFEFICKFNGTCNTKYRRSWNFLDHCRSHYGIRPYQCDECDRSFTQKGNLKKHKLTHRR</sequence>
<comment type="caution">
    <text evidence="6">The sequence shown here is derived from an EMBL/GenBank/DDBJ whole genome shotgun (WGS) entry which is preliminary data.</text>
</comment>
<evidence type="ECO:0000256" key="1">
    <source>
        <dbReference type="ARBA" id="ARBA00022723"/>
    </source>
</evidence>
<evidence type="ECO:0000256" key="4">
    <source>
        <dbReference type="PROSITE-ProRule" id="PRU00042"/>
    </source>
</evidence>
<evidence type="ECO:0000313" key="7">
    <source>
        <dbReference type="Proteomes" id="UP001295684"/>
    </source>
</evidence>
<name>A0AAD1U545_EUPCR</name>
<feature type="domain" description="C2H2-type" evidence="5">
    <location>
        <begin position="246"/>
        <end position="270"/>
    </location>
</feature>
<evidence type="ECO:0000256" key="3">
    <source>
        <dbReference type="ARBA" id="ARBA00022833"/>
    </source>
</evidence>
<dbReference type="Proteomes" id="UP001295684">
    <property type="component" value="Unassembled WGS sequence"/>
</dbReference>
<dbReference type="GO" id="GO:0000981">
    <property type="term" value="F:DNA-binding transcription factor activity, RNA polymerase II-specific"/>
    <property type="evidence" value="ECO:0007669"/>
    <property type="project" value="TreeGrafter"/>
</dbReference>
<dbReference type="InterPro" id="IPR036236">
    <property type="entry name" value="Znf_C2H2_sf"/>
</dbReference>
<protein>
    <recommendedName>
        <fullName evidence="5">C2H2-type domain-containing protein</fullName>
    </recommendedName>
</protein>
<keyword evidence="1" id="KW-0479">Metal-binding</keyword>
<dbReference type="PROSITE" id="PS00028">
    <property type="entry name" value="ZINC_FINGER_C2H2_1"/>
    <property type="match status" value="1"/>
</dbReference>
<reference evidence="6" key="1">
    <citation type="submission" date="2023-07" db="EMBL/GenBank/DDBJ databases">
        <authorList>
            <consortium name="AG Swart"/>
            <person name="Singh M."/>
            <person name="Singh A."/>
            <person name="Seah K."/>
            <person name="Emmerich C."/>
        </authorList>
    </citation>
    <scope>NUCLEOTIDE SEQUENCE</scope>
    <source>
        <strain evidence="6">DP1</strain>
    </source>
</reference>
<dbReference type="PANTHER" id="PTHR23235">
    <property type="entry name" value="KRUEPPEL-LIKE TRANSCRIPTION FACTOR"/>
    <property type="match status" value="1"/>
</dbReference>
<dbReference type="FunFam" id="3.30.160.60:FF:001527">
    <property type="entry name" value="Zinc finger protein"/>
    <property type="match status" value="1"/>
</dbReference>
<gene>
    <name evidence="6" type="ORF">ECRASSUSDP1_LOCUS3826</name>
</gene>
<accession>A0AAD1U545</accession>
<dbReference type="EMBL" id="CAMPGE010003660">
    <property type="protein sequence ID" value="CAI2362502.1"/>
    <property type="molecule type" value="Genomic_DNA"/>
</dbReference>
<evidence type="ECO:0000313" key="6">
    <source>
        <dbReference type="EMBL" id="CAI2362502.1"/>
    </source>
</evidence>
<dbReference type="InterPro" id="IPR013087">
    <property type="entry name" value="Znf_C2H2_type"/>
</dbReference>
<dbReference type="SMART" id="SM00355">
    <property type="entry name" value="ZnF_C2H2"/>
    <property type="match status" value="2"/>
</dbReference>
<keyword evidence="2 4" id="KW-0863">Zinc-finger</keyword>
<dbReference type="GO" id="GO:0000978">
    <property type="term" value="F:RNA polymerase II cis-regulatory region sequence-specific DNA binding"/>
    <property type="evidence" value="ECO:0007669"/>
    <property type="project" value="TreeGrafter"/>
</dbReference>
<organism evidence="6 7">
    <name type="scientific">Euplotes crassus</name>
    <dbReference type="NCBI Taxonomy" id="5936"/>
    <lineage>
        <taxon>Eukaryota</taxon>
        <taxon>Sar</taxon>
        <taxon>Alveolata</taxon>
        <taxon>Ciliophora</taxon>
        <taxon>Intramacronucleata</taxon>
        <taxon>Spirotrichea</taxon>
        <taxon>Hypotrichia</taxon>
        <taxon>Euplotida</taxon>
        <taxon>Euplotidae</taxon>
        <taxon>Moneuplotes</taxon>
    </lineage>
</organism>
<evidence type="ECO:0000259" key="5">
    <source>
        <dbReference type="PROSITE" id="PS50157"/>
    </source>
</evidence>